<keyword evidence="1" id="KW-0472">Membrane</keyword>
<feature type="transmembrane region" description="Helical" evidence="1">
    <location>
        <begin position="316"/>
        <end position="338"/>
    </location>
</feature>
<dbReference type="AlphaFoldDB" id="A0A806KHD1"/>
<keyword evidence="1" id="KW-0812">Transmembrane</keyword>
<keyword evidence="1" id="KW-1133">Transmembrane helix</keyword>
<accession>A0A806KHD1</accession>
<dbReference type="PANTHER" id="PTHR37826:SF3">
    <property type="entry name" value="J DOMAIN-CONTAINING PROTEIN"/>
    <property type="match status" value="1"/>
</dbReference>
<evidence type="ECO:0000313" key="2">
    <source>
        <dbReference type="EMBL" id="AGS53997.1"/>
    </source>
</evidence>
<dbReference type="PANTHER" id="PTHR37826">
    <property type="entry name" value="FLOTILLIN BAND_7_5 DOMAIN PROTEIN"/>
    <property type="match status" value="1"/>
</dbReference>
<evidence type="ECO:0008006" key="3">
    <source>
        <dbReference type="Google" id="ProtNLM"/>
    </source>
</evidence>
<name>A0A806KHD1_9BACT</name>
<organism evidence="2">
    <name type="scientific">uncultured bacterium contig00088</name>
    <dbReference type="NCBI Taxonomy" id="1181561"/>
    <lineage>
        <taxon>Bacteria</taxon>
        <taxon>environmental samples</taxon>
    </lineage>
</organism>
<sequence length="339" mass="37879">MKCPYCDAEFDIPTLESYQKEIAVPGKDNYGWDESEAGAEWADDELNELSTGSCPSCGAELVGDQNTAAMVCPSCGNTQIVLKRLDGLLKPDYVIPFALDKKRAVESLKGFYKGKRLLPDSFKQENRINGIQGVYLPFWLFDAQADARIRYKASKVKTWSDSQYSYTKTDFYSVVREGSLSFEKIPVDGSEKTDDAYMDAIEPFDYKQLLEFQTAYLSGYLAEKYDVDAAKSKERAGVRIKNSIEHEFRKSVAGYASVSTENSVVDVKEGTVSYGFFPTWILNTKYKKENYLFIMNGQTGLLAGRLPVDSGKVTRYVLMIGGITALALTLIIQALAIFI</sequence>
<reference evidence="2" key="1">
    <citation type="submission" date="2012-03" db="EMBL/GenBank/DDBJ databases">
        <title>Functional metagenomics reveals considerable lignocellulase gene clusters in the gut microbiome of a wood-feeding higher termite.</title>
        <authorList>
            <person name="Liu N."/>
        </authorList>
    </citation>
    <scope>NUCLEOTIDE SEQUENCE</scope>
</reference>
<evidence type="ECO:0000256" key="1">
    <source>
        <dbReference type="SAM" id="Phobius"/>
    </source>
</evidence>
<protein>
    <recommendedName>
        <fullName evidence="3">DNA-directed RNA polymerase subunit P</fullName>
    </recommendedName>
</protein>
<dbReference type="Gene3D" id="2.20.28.30">
    <property type="entry name" value="RNA polymerase ii, chain L"/>
    <property type="match status" value="1"/>
</dbReference>
<proteinExistence type="predicted"/>
<dbReference type="EMBL" id="JQ844268">
    <property type="protein sequence ID" value="AGS53997.1"/>
    <property type="molecule type" value="Genomic_DNA"/>
</dbReference>